<dbReference type="EMBL" id="JAATOP010000002">
    <property type="protein sequence ID" value="NIY71637.1"/>
    <property type="molecule type" value="Genomic_DNA"/>
</dbReference>
<evidence type="ECO:0000313" key="4">
    <source>
        <dbReference type="EMBL" id="NIY71637.1"/>
    </source>
</evidence>
<feature type="chain" id="PRO_5045657299" evidence="1">
    <location>
        <begin position="20"/>
        <end position="443"/>
    </location>
</feature>
<evidence type="ECO:0000256" key="1">
    <source>
        <dbReference type="SAM" id="SignalP"/>
    </source>
</evidence>
<reference evidence="4 5" key="1">
    <citation type="submission" date="2020-03" db="EMBL/GenBank/DDBJ databases">
        <title>Bacterial isolates of synthetic phycosphere.</title>
        <authorList>
            <person name="Fu H."/>
            <person name="Moran M.A."/>
        </authorList>
    </citation>
    <scope>NUCLEOTIDE SEQUENCE [LARGE SCALE GENOMIC DNA]</scope>
    <source>
        <strain evidence="4 5">HF1</strain>
    </source>
</reference>
<name>A0ABX0VYA8_9RHOB</name>
<dbReference type="Proteomes" id="UP000709466">
    <property type="component" value="Unassembled WGS sequence"/>
</dbReference>
<dbReference type="Pfam" id="PF05193">
    <property type="entry name" value="Peptidase_M16_C"/>
    <property type="match status" value="1"/>
</dbReference>
<dbReference type="InterPro" id="IPR050361">
    <property type="entry name" value="MPP/UQCRC_Complex"/>
</dbReference>
<evidence type="ECO:0000313" key="5">
    <source>
        <dbReference type="Proteomes" id="UP000709466"/>
    </source>
</evidence>
<proteinExistence type="predicted"/>
<keyword evidence="1" id="KW-0732">Signal</keyword>
<gene>
    <name evidence="4" type="ORF">HCZ30_04215</name>
</gene>
<protein>
    <submittedName>
        <fullName evidence="4">Insulinase family protein</fullName>
    </submittedName>
</protein>
<accession>A0ABX0VYA8</accession>
<dbReference type="Pfam" id="PF00675">
    <property type="entry name" value="Peptidase_M16"/>
    <property type="match status" value="1"/>
</dbReference>
<dbReference type="InterPro" id="IPR007863">
    <property type="entry name" value="Peptidase_M16_C"/>
</dbReference>
<evidence type="ECO:0000259" key="3">
    <source>
        <dbReference type="Pfam" id="PF05193"/>
    </source>
</evidence>
<evidence type="ECO:0000259" key="2">
    <source>
        <dbReference type="Pfam" id="PF00675"/>
    </source>
</evidence>
<dbReference type="PANTHER" id="PTHR11851:SF224">
    <property type="entry name" value="PROCESSING PROTEASE"/>
    <property type="match status" value="1"/>
</dbReference>
<dbReference type="SUPFAM" id="SSF63411">
    <property type="entry name" value="LuxS/MPP-like metallohydrolase"/>
    <property type="match status" value="2"/>
</dbReference>
<comment type="caution">
    <text evidence="4">The sequence shown here is derived from an EMBL/GenBank/DDBJ whole genome shotgun (WGS) entry which is preliminary data.</text>
</comment>
<dbReference type="InterPro" id="IPR011249">
    <property type="entry name" value="Metalloenz_LuxS/M16"/>
</dbReference>
<dbReference type="InterPro" id="IPR011765">
    <property type="entry name" value="Pept_M16_N"/>
</dbReference>
<feature type="domain" description="Peptidase M16 N-terminal" evidence="2">
    <location>
        <begin position="39"/>
        <end position="175"/>
    </location>
</feature>
<dbReference type="Gene3D" id="3.30.830.10">
    <property type="entry name" value="Metalloenzyme, LuxS/M16 peptidase-like"/>
    <property type="match status" value="2"/>
</dbReference>
<keyword evidence="5" id="KW-1185">Reference proteome</keyword>
<dbReference type="RefSeq" id="WP_167636622.1">
    <property type="nucleotide sequence ID" value="NZ_JAATOP010000002.1"/>
</dbReference>
<dbReference type="PANTHER" id="PTHR11851">
    <property type="entry name" value="METALLOPROTEASE"/>
    <property type="match status" value="1"/>
</dbReference>
<feature type="domain" description="Peptidase M16 C-terminal" evidence="3">
    <location>
        <begin position="187"/>
        <end position="361"/>
    </location>
</feature>
<sequence>MKRLILATVLSVLGVTARAEVQIQQVTSPAGINAWLVEEHEIPFVALEIYFKGGTSLDEPGKRGATNLMMGLLEEGSGEMTAQDFQRERESLAASYGFDAYDDGVSVSAKFLTENRDDAVALLRQALVAPRFDQDAIDRVKGQVLAGIASRKTDPNRIAGDSFYSEAYGDHPYGTDDSGTEETIRALTQDDIFKAYRNALVEGRAYVSAVGDINAEELGQVIDNLLSGLPEDGPAVPGAVDFGLTGGATIVDFATPQSVILFGHAGIERDDPDFFAAYVLNTILGGDGPQSILMNEVREKRGLTYGIYTYLVDKDYSNMWLGSVATANEKVGETIDVILDNWARVATVGVSQEELDNAKTYLTGAYPLRFDGNEEIAGIMVGMQVQGLPPEYVVERNDYIEAVTLEDINRVAQRLLNPDALHFTIVGQPEGVDEAMLTDVGEE</sequence>
<feature type="signal peptide" evidence="1">
    <location>
        <begin position="1"/>
        <end position="19"/>
    </location>
</feature>
<organism evidence="4 5">
    <name type="scientific">Marivivens donghaensis</name>
    <dbReference type="NCBI Taxonomy" id="1699413"/>
    <lineage>
        <taxon>Bacteria</taxon>
        <taxon>Pseudomonadati</taxon>
        <taxon>Pseudomonadota</taxon>
        <taxon>Alphaproteobacteria</taxon>
        <taxon>Rhodobacterales</taxon>
        <taxon>Paracoccaceae</taxon>
        <taxon>Marivivens group</taxon>
        <taxon>Marivivens</taxon>
    </lineage>
</organism>